<organism evidence="10 11">
    <name type="scientific">Terrisporobacter muris</name>
    <dbReference type="NCBI Taxonomy" id="2963284"/>
    <lineage>
        <taxon>Bacteria</taxon>
        <taxon>Bacillati</taxon>
        <taxon>Bacillota</taxon>
        <taxon>Clostridia</taxon>
        <taxon>Peptostreptococcales</taxon>
        <taxon>Peptostreptococcaceae</taxon>
        <taxon>Terrisporobacter</taxon>
    </lineage>
</organism>
<evidence type="ECO:0000256" key="5">
    <source>
        <dbReference type="ARBA" id="ARBA00022679"/>
    </source>
</evidence>
<evidence type="ECO:0000313" key="11">
    <source>
        <dbReference type="Proteomes" id="UP001140817"/>
    </source>
</evidence>
<dbReference type="Gene3D" id="3.30.565.10">
    <property type="entry name" value="Histidine kinase-like ATPase, C-terminal domain"/>
    <property type="match status" value="1"/>
</dbReference>
<keyword evidence="5" id="KW-0808">Transferase</keyword>
<name>A0A9X2S5L5_9FIRM</name>
<dbReference type="Pfam" id="PF00512">
    <property type="entry name" value="HisKA"/>
    <property type="match status" value="1"/>
</dbReference>
<dbReference type="InterPro" id="IPR036097">
    <property type="entry name" value="HisK_dim/P_sf"/>
</dbReference>
<dbReference type="EC" id="2.7.13.3" evidence="3"/>
<dbReference type="GO" id="GO:0000155">
    <property type="term" value="F:phosphorelay sensor kinase activity"/>
    <property type="evidence" value="ECO:0007669"/>
    <property type="project" value="InterPro"/>
</dbReference>
<dbReference type="Proteomes" id="UP001140817">
    <property type="component" value="Unassembled WGS sequence"/>
</dbReference>
<feature type="domain" description="Histidine kinase" evidence="9">
    <location>
        <begin position="165"/>
        <end position="378"/>
    </location>
</feature>
<reference evidence="10" key="1">
    <citation type="submission" date="2022-07" db="EMBL/GenBank/DDBJ databases">
        <title>Enhanced cultured diversity of the mouse gut microbiota enables custom-made synthetic communities.</title>
        <authorList>
            <person name="Afrizal A."/>
        </authorList>
    </citation>
    <scope>NUCLEOTIDE SEQUENCE</scope>
    <source>
        <strain evidence="10">DSM 29186</strain>
    </source>
</reference>
<comment type="subcellular location">
    <subcellularLocation>
        <location evidence="2">Membrane</location>
    </subcellularLocation>
</comment>
<dbReference type="InterPro" id="IPR036890">
    <property type="entry name" value="HATPase_C_sf"/>
</dbReference>
<dbReference type="GO" id="GO:0004721">
    <property type="term" value="F:phosphoprotein phosphatase activity"/>
    <property type="evidence" value="ECO:0007669"/>
    <property type="project" value="TreeGrafter"/>
</dbReference>
<dbReference type="PROSITE" id="PS50109">
    <property type="entry name" value="HIS_KIN"/>
    <property type="match status" value="1"/>
</dbReference>
<feature type="transmembrane region" description="Helical" evidence="8">
    <location>
        <begin position="118"/>
        <end position="137"/>
    </location>
</feature>
<protein>
    <recommendedName>
        <fullName evidence="3">histidine kinase</fullName>
        <ecNumber evidence="3">2.7.13.3</ecNumber>
    </recommendedName>
</protein>
<keyword evidence="8" id="KW-1133">Transmembrane helix</keyword>
<evidence type="ECO:0000256" key="3">
    <source>
        <dbReference type="ARBA" id="ARBA00012438"/>
    </source>
</evidence>
<keyword evidence="6 10" id="KW-0418">Kinase</keyword>
<dbReference type="Pfam" id="PF02518">
    <property type="entry name" value="HATPase_c"/>
    <property type="match status" value="1"/>
</dbReference>
<dbReference type="InterPro" id="IPR004358">
    <property type="entry name" value="Sig_transdc_His_kin-like_C"/>
</dbReference>
<accession>A0A9X2S5L5</accession>
<keyword evidence="11" id="KW-1185">Reference proteome</keyword>
<dbReference type="AlphaFoldDB" id="A0A9X2S5L5"/>
<keyword evidence="8" id="KW-0812">Transmembrane</keyword>
<dbReference type="PANTHER" id="PTHR45453:SF3">
    <property type="entry name" value="HISTIDINE KINASE"/>
    <property type="match status" value="1"/>
</dbReference>
<evidence type="ECO:0000256" key="2">
    <source>
        <dbReference type="ARBA" id="ARBA00004370"/>
    </source>
</evidence>
<evidence type="ECO:0000256" key="7">
    <source>
        <dbReference type="ARBA" id="ARBA00023012"/>
    </source>
</evidence>
<gene>
    <name evidence="10" type="ORF">NSA58_18505</name>
</gene>
<keyword evidence="8" id="KW-0472">Membrane</keyword>
<dbReference type="InterPro" id="IPR003661">
    <property type="entry name" value="HisK_dim/P_dom"/>
</dbReference>
<evidence type="ECO:0000313" key="10">
    <source>
        <dbReference type="EMBL" id="MCR1824776.1"/>
    </source>
</evidence>
<dbReference type="SMART" id="SM00387">
    <property type="entry name" value="HATPase_c"/>
    <property type="match status" value="1"/>
</dbReference>
<dbReference type="InterPro" id="IPR005467">
    <property type="entry name" value="His_kinase_dom"/>
</dbReference>
<dbReference type="InterPro" id="IPR003594">
    <property type="entry name" value="HATPase_dom"/>
</dbReference>
<evidence type="ECO:0000256" key="6">
    <source>
        <dbReference type="ARBA" id="ARBA00022777"/>
    </source>
</evidence>
<dbReference type="EMBL" id="JANKBY010000405">
    <property type="protein sequence ID" value="MCR1824776.1"/>
    <property type="molecule type" value="Genomic_DNA"/>
</dbReference>
<evidence type="ECO:0000256" key="1">
    <source>
        <dbReference type="ARBA" id="ARBA00000085"/>
    </source>
</evidence>
<evidence type="ECO:0000256" key="8">
    <source>
        <dbReference type="SAM" id="Phobius"/>
    </source>
</evidence>
<dbReference type="SUPFAM" id="SSF55874">
    <property type="entry name" value="ATPase domain of HSP90 chaperone/DNA topoisomerase II/histidine kinase"/>
    <property type="match status" value="1"/>
</dbReference>
<evidence type="ECO:0000256" key="4">
    <source>
        <dbReference type="ARBA" id="ARBA00022553"/>
    </source>
</evidence>
<dbReference type="CDD" id="cd00075">
    <property type="entry name" value="HATPase"/>
    <property type="match status" value="1"/>
</dbReference>
<dbReference type="CDD" id="cd00082">
    <property type="entry name" value="HisKA"/>
    <property type="match status" value="1"/>
</dbReference>
<keyword evidence="7" id="KW-0902">Two-component regulatory system</keyword>
<dbReference type="SUPFAM" id="SSF47384">
    <property type="entry name" value="Homodimeric domain of signal transducing histidine kinase"/>
    <property type="match status" value="1"/>
</dbReference>
<dbReference type="FunFam" id="3.30.565.10:FF:000006">
    <property type="entry name" value="Sensor histidine kinase WalK"/>
    <property type="match status" value="1"/>
</dbReference>
<keyword evidence="4" id="KW-0597">Phosphoprotein</keyword>
<evidence type="ECO:0000259" key="9">
    <source>
        <dbReference type="PROSITE" id="PS50109"/>
    </source>
</evidence>
<dbReference type="InterPro" id="IPR050351">
    <property type="entry name" value="BphY/WalK/GraS-like"/>
</dbReference>
<proteinExistence type="predicted"/>
<dbReference type="SMART" id="SM00388">
    <property type="entry name" value="HisKA"/>
    <property type="match status" value="1"/>
</dbReference>
<sequence length="378" mass="44095">MPAYYHQYKIELLKNSVNSIVEDSKFYDIDELQRRLYFLGKKQNVAMILTDDKGFIIFGKNEQHITNKYAGDIPMSNQVKEYTIRATIKLKDSPDFYHLEIVMPLQPIDEANTVLRSILPFIIISAFLIALFGAYIYSKTITKPLIEIINKEREEEKNRKEFIATISHELKTPITIISGQLEGMIYNVGKYKDRETYLRKSYDSTQELKVLVDEMMEISKNELLEKDLKIEAINLSEMLKELVNRQSYLIDDKNLKLIYKVENKLYIKADREKIIKVLNNLINNAIKYSPKGEKIIIKAYKSKASKTVVFEIENTGITIENKYLSDVFNPFFRVEKSRNRKTGGSGLGLYIVSKTLKSHNLYYKMESKKNSVLFTIYF</sequence>
<dbReference type="Gene3D" id="1.10.287.130">
    <property type="match status" value="1"/>
</dbReference>
<dbReference type="PANTHER" id="PTHR45453">
    <property type="entry name" value="PHOSPHATE REGULON SENSOR PROTEIN PHOR"/>
    <property type="match status" value="1"/>
</dbReference>
<dbReference type="GO" id="GO:0005886">
    <property type="term" value="C:plasma membrane"/>
    <property type="evidence" value="ECO:0007669"/>
    <property type="project" value="TreeGrafter"/>
</dbReference>
<comment type="caution">
    <text evidence="10">The sequence shown here is derived from an EMBL/GenBank/DDBJ whole genome shotgun (WGS) entry which is preliminary data.</text>
</comment>
<dbReference type="GO" id="GO:0016036">
    <property type="term" value="P:cellular response to phosphate starvation"/>
    <property type="evidence" value="ECO:0007669"/>
    <property type="project" value="TreeGrafter"/>
</dbReference>
<dbReference type="PRINTS" id="PR00344">
    <property type="entry name" value="BCTRLSENSOR"/>
</dbReference>
<comment type="catalytic activity">
    <reaction evidence="1">
        <text>ATP + protein L-histidine = ADP + protein N-phospho-L-histidine.</text>
        <dbReference type="EC" id="2.7.13.3"/>
    </reaction>
</comment>